<evidence type="ECO:0000313" key="5">
    <source>
        <dbReference type="EMBL" id="PHD64156.1"/>
    </source>
</evidence>
<dbReference type="SUPFAM" id="SSF116734">
    <property type="entry name" value="DNA methylase specificity domain"/>
    <property type="match status" value="2"/>
</dbReference>
<gene>
    <name evidence="5" type="ORF">COF40_24835</name>
</gene>
<dbReference type="InterPro" id="IPR000055">
    <property type="entry name" value="Restrct_endonuc_typeI_TRD"/>
</dbReference>
<evidence type="ECO:0000256" key="1">
    <source>
        <dbReference type="ARBA" id="ARBA00010923"/>
    </source>
</evidence>
<dbReference type="InterPro" id="IPR044946">
    <property type="entry name" value="Restrct_endonuc_typeI_TRD_sf"/>
</dbReference>
<keyword evidence="5" id="KW-0378">Hydrolase</keyword>
<proteinExistence type="inferred from homology"/>
<dbReference type="GO" id="GO:0009307">
    <property type="term" value="P:DNA restriction-modification system"/>
    <property type="evidence" value="ECO:0007669"/>
    <property type="project" value="UniProtKB-KW"/>
</dbReference>
<evidence type="ECO:0000259" key="4">
    <source>
        <dbReference type="Pfam" id="PF01420"/>
    </source>
</evidence>
<keyword evidence="3" id="KW-0238">DNA-binding</keyword>
<comment type="similarity">
    <text evidence="1">Belongs to the type-I restriction system S methylase family.</text>
</comment>
<keyword evidence="5" id="KW-0255">Endonuclease</keyword>
<keyword evidence="5" id="KW-0540">Nuclease</keyword>
<dbReference type="GO" id="GO:0004519">
    <property type="term" value="F:endonuclease activity"/>
    <property type="evidence" value="ECO:0007669"/>
    <property type="project" value="UniProtKB-KW"/>
</dbReference>
<dbReference type="InterPro" id="IPR052021">
    <property type="entry name" value="Type-I_RS_S_subunit"/>
</dbReference>
<dbReference type="PANTHER" id="PTHR30408">
    <property type="entry name" value="TYPE-1 RESTRICTION ENZYME ECOKI SPECIFICITY PROTEIN"/>
    <property type="match status" value="1"/>
</dbReference>
<evidence type="ECO:0000256" key="2">
    <source>
        <dbReference type="ARBA" id="ARBA00022747"/>
    </source>
</evidence>
<dbReference type="GO" id="GO:0003677">
    <property type="term" value="F:DNA binding"/>
    <property type="evidence" value="ECO:0007669"/>
    <property type="project" value="UniProtKB-KW"/>
</dbReference>
<dbReference type="AlphaFoldDB" id="A0A2B5XQU0"/>
<evidence type="ECO:0000313" key="6">
    <source>
        <dbReference type="Proteomes" id="UP000225997"/>
    </source>
</evidence>
<protein>
    <submittedName>
        <fullName evidence="5">Restriction endonuclease subunit S</fullName>
    </submittedName>
</protein>
<evidence type="ECO:0000256" key="3">
    <source>
        <dbReference type="ARBA" id="ARBA00023125"/>
    </source>
</evidence>
<keyword evidence="2" id="KW-0680">Restriction system</keyword>
<comment type="caution">
    <text evidence="5">The sequence shown here is derived from an EMBL/GenBank/DDBJ whole genome shotgun (WGS) entry which is preliminary data.</text>
</comment>
<dbReference type="Gene3D" id="3.90.220.20">
    <property type="entry name" value="DNA methylase specificity domains"/>
    <property type="match status" value="2"/>
</dbReference>
<reference evidence="5 6" key="1">
    <citation type="submission" date="2017-09" db="EMBL/GenBank/DDBJ databases">
        <title>Large-scale bioinformatics analysis of Bacillus genomes uncovers conserved roles of natural products in bacterial physiology.</title>
        <authorList>
            <consortium name="Agbiome Team Llc"/>
            <person name="Bleich R.M."/>
            <person name="Grubbs K.J."/>
            <person name="Santa Maria K.C."/>
            <person name="Allen S.E."/>
            <person name="Farag S."/>
            <person name="Shank E.A."/>
            <person name="Bowers A."/>
        </authorList>
    </citation>
    <scope>NUCLEOTIDE SEQUENCE [LARGE SCALE GENOMIC DNA]</scope>
    <source>
        <strain evidence="5 6">AFS044250</strain>
    </source>
</reference>
<feature type="domain" description="Type I restriction modification DNA specificity" evidence="4">
    <location>
        <begin position="2"/>
        <end position="178"/>
    </location>
</feature>
<dbReference type="Proteomes" id="UP000225997">
    <property type="component" value="Unassembled WGS sequence"/>
</dbReference>
<dbReference type="PANTHER" id="PTHR30408:SF13">
    <property type="entry name" value="TYPE I RESTRICTION ENZYME HINDI SPECIFICITY SUBUNIT"/>
    <property type="match status" value="1"/>
</dbReference>
<organism evidence="5 6">
    <name type="scientific">Bacillus toyonensis</name>
    <dbReference type="NCBI Taxonomy" id="155322"/>
    <lineage>
        <taxon>Bacteria</taxon>
        <taxon>Bacillati</taxon>
        <taxon>Bacillota</taxon>
        <taxon>Bacilli</taxon>
        <taxon>Bacillales</taxon>
        <taxon>Bacillaceae</taxon>
        <taxon>Bacillus</taxon>
        <taxon>Bacillus cereus group</taxon>
    </lineage>
</organism>
<dbReference type="Pfam" id="PF01420">
    <property type="entry name" value="Methylase_S"/>
    <property type="match status" value="1"/>
</dbReference>
<dbReference type="RefSeq" id="WP_100063295.1">
    <property type="nucleotide sequence ID" value="NZ_NUSQ01000142.1"/>
</dbReference>
<name>A0A2B5XQU0_9BACI</name>
<dbReference type="CDD" id="cd17260">
    <property type="entry name" value="RMtype1_S_EcoEI-TRD1-CR1_like"/>
    <property type="match status" value="2"/>
</dbReference>
<dbReference type="EMBL" id="NUSQ01000142">
    <property type="protein sequence ID" value="PHD64156.1"/>
    <property type="molecule type" value="Genomic_DNA"/>
</dbReference>
<accession>A0A2B5XQU0</accession>
<sequence length="405" mass="46286">MNKWRRGKLSDLVDINPNVLLKKGETYDFISMDQLEPQLKSVESKEKRKYTGGGSKFQNGDVLFARITPCLENGKTSQVKNLSNEVGFGSTEFIVFRGKTGITITDYVYYMLTENKMREHAKKLMVGTSGRQRVDKQQLENTEITIPDIKTQQDIVSILNALDSKLELNRKINQTLEKMAKLLFQNYFFDHSDKTEKIEIAELMTLNPKISLKKGHLVTFVDMKALPIESSSIEKLSLIKKKFSGGMKFQNNDVLLARITPCFQNGKSALVNCLEDKEIAAGSTEFLVMRANDKSCPSFLYCLCKDTKFLTHVEKSMVGSSGRQRIQNEHLLTYEIPKPDPSKMNEFKNKTHNWFAIIKSNTKENLKLIQIRNYLLPRLISGELAIKDATQMIKEVFLDEKQSLI</sequence>